<dbReference type="EMBL" id="BDEQ01000001">
    <property type="protein sequence ID" value="GAT99252.1"/>
    <property type="molecule type" value="Genomic_DNA"/>
</dbReference>
<dbReference type="Proteomes" id="UP000078387">
    <property type="component" value="Unassembled WGS sequence"/>
</dbReference>
<dbReference type="VEuPathDB" id="AmoebaDB:EHI5A_275850"/>
<accession>A0A175K0I8</accession>
<proteinExistence type="predicted"/>
<feature type="chain" id="PRO_5008040001" evidence="1">
    <location>
        <begin position="18"/>
        <end position="243"/>
    </location>
</feature>
<keyword evidence="1" id="KW-0732">Signal</keyword>
<feature type="signal peptide" evidence="1">
    <location>
        <begin position="1"/>
        <end position="17"/>
    </location>
</feature>
<evidence type="ECO:0000313" key="3">
    <source>
        <dbReference type="Proteomes" id="UP000078387"/>
    </source>
</evidence>
<protein>
    <submittedName>
        <fullName evidence="2">Uncharacterized protein</fullName>
    </submittedName>
</protein>
<dbReference type="VEuPathDB" id="AmoebaDB:EHI_014810"/>
<sequence length="243" mass="25171">MLWMFFLCFWFFCCVSCFPSDGVVGDGCLSVVGVDVVCPFPCIEVDEAVSLCGCGWFDDGEVDGLDVDCGVTVDADDCPFVDVGAGDCGASCVEVSGVVGFETDESWFCFCSPDVYVDCADGEVCVDCPFDSADCVFAVSPVVDCVEDCEVDEVLHDTAGVVPAPPFVESPAGFSAVACVFVVPEPPSPVVGVAPDCGDDGAFLCGVVTSLPCDTVVVVPTEVTPSFAPCDVVVVSAIKCILL</sequence>
<name>A0A175K0I8_ENTHI</name>
<gene>
    <name evidence="2" type="ORF">CL6EHI_014810</name>
</gene>
<dbReference type="VEuPathDB" id="AmoebaDB:KM1_321110"/>
<comment type="caution">
    <text evidence="2">The sequence shown here is derived from an EMBL/GenBank/DDBJ whole genome shotgun (WGS) entry which is preliminary data.</text>
</comment>
<dbReference type="AlphaFoldDB" id="A0A175K0I8"/>
<evidence type="ECO:0000313" key="2">
    <source>
        <dbReference type="EMBL" id="GAT99252.1"/>
    </source>
</evidence>
<organism evidence="2 3">
    <name type="scientific">Entamoeba histolytica</name>
    <dbReference type="NCBI Taxonomy" id="5759"/>
    <lineage>
        <taxon>Eukaryota</taxon>
        <taxon>Amoebozoa</taxon>
        <taxon>Evosea</taxon>
        <taxon>Archamoebae</taxon>
        <taxon>Mastigamoebida</taxon>
        <taxon>Entamoebidae</taxon>
        <taxon>Entamoeba</taxon>
    </lineage>
</organism>
<evidence type="ECO:0000256" key="1">
    <source>
        <dbReference type="SAM" id="SignalP"/>
    </source>
</evidence>
<reference evidence="2 3" key="1">
    <citation type="submission" date="2016-05" db="EMBL/GenBank/DDBJ databases">
        <title>First whole genome sequencing of Entamoeba histolytica HM1:IMSS-clone-6.</title>
        <authorList>
            <person name="Mukherjee Avik.K."/>
            <person name="Izumyama S."/>
            <person name="Nakada-Tsukui K."/>
            <person name="Nozaki T."/>
        </authorList>
    </citation>
    <scope>NUCLEOTIDE SEQUENCE [LARGE SCALE GENOMIC DNA]</scope>
    <source>
        <strain evidence="2 3">HM1:IMSS clone 6</strain>
    </source>
</reference>